<name>A0AAV7RES0_PLEWA</name>
<accession>A0AAV7RES0</accession>
<comment type="caution">
    <text evidence="1">The sequence shown here is derived from an EMBL/GenBank/DDBJ whole genome shotgun (WGS) entry which is preliminary data.</text>
</comment>
<protein>
    <submittedName>
        <fullName evidence="1">Uncharacterized protein</fullName>
    </submittedName>
</protein>
<gene>
    <name evidence="1" type="ORF">NDU88_003324</name>
</gene>
<keyword evidence="2" id="KW-1185">Reference proteome</keyword>
<sequence>MSVPMEAASDALVYHVQDLLLQELLKDTHVKMMLQTIFTDFRSYSIWASYCKFVKVLQAQACYSLKC</sequence>
<evidence type="ECO:0000313" key="1">
    <source>
        <dbReference type="EMBL" id="KAJ1150533.1"/>
    </source>
</evidence>
<evidence type="ECO:0000313" key="2">
    <source>
        <dbReference type="Proteomes" id="UP001066276"/>
    </source>
</evidence>
<reference evidence="1" key="1">
    <citation type="journal article" date="2022" name="bioRxiv">
        <title>Sequencing and chromosome-scale assembly of the giantPleurodeles waltlgenome.</title>
        <authorList>
            <person name="Brown T."/>
            <person name="Elewa A."/>
            <person name="Iarovenko S."/>
            <person name="Subramanian E."/>
            <person name="Araus A.J."/>
            <person name="Petzold A."/>
            <person name="Susuki M."/>
            <person name="Suzuki K.-i.T."/>
            <person name="Hayashi T."/>
            <person name="Toyoda A."/>
            <person name="Oliveira C."/>
            <person name="Osipova E."/>
            <person name="Leigh N.D."/>
            <person name="Simon A."/>
            <person name="Yun M.H."/>
        </authorList>
    </citation>
    <scope>NUCLEOTIDE SEQUENCE</scope>
    <source>
        <strain evidence="1">20211129_DDA</strain>
        <tissue evidence="1">Liver</tissue>
    </source>
</reference>
<dbReference type="AlphaFoldDB" id="A0AAV7RES0"/>
<proteinExistence type="predicted"/>
<dbReference type="Proteomes" id="UP001066276">
    <property type="component" value="Chromosome 5"/>
</dbReference>
<dbReference type="EMBL" id="JANPWB010000009">
    <property type="protein sequence ID" value="KAJ1150533.1"/>
    <property type="molecule type" value="Genomic_DNA"/>
</dbReference>
<organism evidence="1 2">
    <name type="scientific">Pleurodeles waltl</name>
    <name type="common">Iberian ribbed newt</name>
    <dbReference type="NCBI Taxonomy" id="8319"/>
    <lineage>
        <taxon>Eukaryota</taxon>
        <taxon>Metazoa</taxon>
        <taxon>Chordata</taxon>
        <taxon>Craniata</taxon>
        <taxon>Vertebrata</taxon>
        <taxon>Euteleostomi</taxon>
        <taxon>Amphibia</taxon>
        <taxon>Batrachia</taxon>
        <taxon>Caudata</taxon>
        <taxon>Salamandroidea</taxon>
        <taxon>Salamandridae</taxon>
        <taxon>Pleurodelinae</taxon>
        <taxon>Pleurodeles</taxon>
    </lineage>
</organism>